<evidence type="ECO:0000256" key="2">
    <source>
        <dbReference type="ARBA" id="ARBA00005272"/>
    </source>
</evidence>
<comment type="similarity">
    <text evidence="2">Belongs to the NADH dehydrogenase family.</text>
</comment>
<protein>
    <submittedName>
        <fullName evidence="7">FAD-dependent oxidoreductase</fullName>
    </submittedName>
</protein>
<keyword evidence="8" id="KW-1185">Reference proteome</keyword>
<keyword evidence="5" id="KW-0560">Oxidoreductase</keyword>
<evidence type="ECO:0000313" key="7">
    <source>
        <dbReference type="EMBL" id="NNH02691.1"/>
    </source>
</evidence>
<dbReference type="InterPro" id="IPR051169">
    <property type="entry name" value="NADH-Q_oxidoreductase"/>
</dbReference>
<accession>A0A7Y2LXK8</accession>
<evidence type="ECO:0000256" key="5">
    <source>
        <dbReference type="ARBA" id="ARBA00023002"/>
    </source>
</evidence>
<sequence>MTTEVVVLGGGYVGVWSARRIARDLGAGRIRDARVTLVSACLEHSFHGWTAEVITGHVRPERARVPLTRLLPDVGIVHGSVRQVDLQRRVVEVATDAGIRRLSYDHLVLGVGSRDAVERVPGLAELGFSLKDPEGLAALRDHLSGIVRLAAASPDPEERQRLLTVVVAGAGFTGVEAATAIAQRLRSAVAAHPLLAGSAPRVVLAHSGAKPLPSLRPRFSRIADYASAQAQRAGVELHDRTRLVEVTEEGADLDESGFIRSATVVTTIGQTPVALPGTESLDRDASSRLVTDRFLRVAPGVWAGGDVAAVPHPTNGGACPANALWAIFHGRRIGSNIARVLRGRRPAPFRFPGLGQGASLGVGRGAAELYGISLTGWPAWIARWVFFHWFMPSHGVGLATAVEWFRGAVHEPVELRGQLAPAPPAAAAAAPPAAAAAAM</sequence>
<organism evidence="7 8">
    <name type="scientific">Microbacterium ulmi</name>
    <dbReference type="NCBI Taxonomy" id="179095"/>
    <lineage>
        <taxon>Bacteria</taxon>
        <taxon>Bacillati</taxon>
        <taxon>Actinomycetota</taxon>
        <taxon>Actinomycetes</taxon>
        <taxon>Micrococcales</taxon>
        <taxon>Microbacteriaceae</taxon>
        <taxon>Microbacterium</taxon>
    </lineage>
</organism>
<evidence type="ECO:0000313" key="8">
    <source>
        <dbReference type="Proteomes" id="UP000543598"/>
    </source>
</evidence>
<dbReference type="PANTHER" id="PTHR42913:SF3">
    <property type="entry name" value="64 KDA MITOCHONDRIAL NADH DEHYDROGENASE (EUROFUNG)"/>
    <property type="match status" value="1"/>
</dbReference>
<evidence type="ECO:0000259" key="6">
    <source>
        <dbReference type="Pfam" id="PF07992"/>
    </source>
</evidence>
<dbReference type="InterPro" id="IPR023753">
    <property type="entry name" value="FAD/NAD-binding_dom"/>
</dbReference>
<reference evidence="7 8" key="1">
    <citation type="submission" date="2020-05" db="EMBL/GenBank/DDBJ databases">
        <title>MicrobeNet Type strains.</title>
        <authorList>
            <person name="Nicholson A.C."/>
        </authorList>
    </citation>
    <scope>NUCLEOTIDE SEQUENCE [LARGE SCALE GENOMIC DNA]</scope>
    <source>
        <strain evidence="7 8">JCM 14282</strain>
    </source>
</reference>
<comment type="caution">
    <text evidence="7">The sequence shown here is derived from an EMBL/GenBank/DDBJ whole genome shotgun (WGS) entry which is preliminary data.</text>
</comment>
<dbReference type="PANTHER" id="PTHR42913">
    <property type="entry name" value="APOPTOSIS-INDUCING FACTOR 1"/>
    <property type="match status" value="1"/>
</dbReference>
<dbReference type="RefSeq" id="WP_167039923.1">
    <property type="nucleotide sequence ID" value="NZ_BAAANA010000003.1"/>
</dbReference>
<dbReference type="GO" id="GO:0019646">
    <property type="term" value="P:aerobic electron transport chain"/>
    <property type="evidence" value="ECO:0007669"/>
    <property type="project" value="TreeGrafter"/>
</dbReference>
<evidence type="ECO:0000256" key="1">
    <source>
        <dbReference type="ARBA" id="ARBA00001974"/>
    </source>
</evidence>
<name>A0A7Y2LXK8_9MICO</name>
<keyword evidence="3" id="KW-0285">Flavoprotein</keyword>
<dbReference type="Gene3D" id="3.50.50.100">
    <property type="match status" value="1"/>
</dbReference>
<dbReference type="Proteomes" id="UP000543598">
    <property type="component" value="Unassembled WGS sequence"/>
</dbReference>
<comment type="cofactor">
    <cofactor evidence="1">
        <name>FAD</name>
        <dbReference type="ChEBI" id="CHEBI:57692"/>
    </cofactor>
</comment>
<dbReference type="InterPro" id="IPR036188">
    <property type="entry name" value="FAD/NAD-bd_sf"/>
</dbReference>
<dbReference type="AlphaFoldDB" id="A0A7Y2LXK8"/>
<feature type="domain" description="FAD/NAD(P)-binding" evidence="6">
    <location>
        <begin position="4"/>
        <end position="310"/>
    </location>
</feature>
<dbReference type="PRINTS" id="PR00368">
    <property type="entry name" value="FADPNR"/>
</dbReference>
<dbReference type="GO" id="GO:0003955">
    <property type="term" value="F:NAD(P)H dehydrogenase (quinone) activity"/>
    <property type="evidence" value="ECO:0007669"/>
    <property type="project" value="TreeGrafter"/>
</dbReference>
<gene>
    <name evidence="7" type="ORF">HLA99_02275</name>
</gene>
<proteinExistence type="inferred from homology"/>
<evidence type="ECO:0000256" key="3">
    <source>
        <dbReference type="ARBA" id="ARBA00022630"/>
    </source>
</evidence>
<dbReference type="EMBL" id="JABEMB010000002">
    <property type="protein sequence ID" value="NNH02691.1"/>
    <property type="molecule type" value="Genomic_DNA"/>
</dbReference>
<dbReference type="Pfam" id="PF07992">
    <property type="entry name" value="Pyr_redox_2"/>
    <property type="match status" value="1"/>
</dbReference>
<evidence type="ECO:0000256" key="4">
    <source>
        <dbReference type="ARBA" id="ARBA00022827"/>
    </source>
</evidence>
<dbReference type="SUPFAM" id="SSF51905">
    <property type="entry name" value="FAD/NAD(P)-binding domain"/>
    <property type="match status" value="2"/>
</dbReference>
<keyword evidence="4" id="KW-0274">FAD</keyword>